<dbReference type="EMBL" id="BEZZ01255346">
    <property type="protein sequence ID" value="GCC48830.1"/>
    <property type="molecule type" value="Genomic_DNA"/>
</dbReference>
<accession>A0A401U1T0</accession>
<gene>
    <name evidence="1" type="ORF">chiPu_0033143</name>
</gene>
<feature type="non-terminal residue" evidence="1">
    <location>
        <position position="1"/>
    </location>
</feature>
<dbReference type="AlphaFoldDB" id="A0A401U1T0"/>
<reference evidence="1 2" key="1">
    <citation type="journal article" date="2018" name="Nat. Ecol. Evol.">
        <title>Shark genomes provide insights into elasmobranch evolution and the origin of vertebrates.</title>
        <authorList>
            <person name="Hara Y"/>
            <person name="Yamaguchi K"/>
            <person name="Onimaru K"/>
            <person name="Kadota M"/>
            <person name="Koyanagi M"/>
            <person name="Keeley SD"/>
            <person name="Tatsumi K"/>
            <person name="Tanaka K"/>
            <person name="Motone F"/>
            <person name="Kageyama Y"/>
            <person name="Nozu R"/>
            <person name="Adachi N"/>
            <person name="Nishimura O"/>
            <person name="Nakagawa R"/>
            <person name="Tanegashima C"/>
            <person name="Kiyatake I"/>
            <person name="Matsumoto R"/>
            <person name="Murakumo K"/>
            <person name="Nishida K"/>
            <person name="Terakita A"/>
            <person name="Kuratani S"/>
            <person name="Sato K"/>
            <person name="Hyodo S Kuraku.S."/>
        </authorList>
    </citation>
    <scope>NUCLEOTIDE SEQUENCE [LARGE SCALE GENOMIC DNA]</scope>
</reference>
<evidence type="ECO:0000313" key="2">
    <source>
        <dbReference type="Proteomes" id="UP000287033"/>
    </source>
</evidence>
<proteinExistence type="predicted"/>
<comment type="caution">
    <text evidence="1">The sequence shown here is derived from an EMBL/GenBank/DDBJ whole genome shotgun (WGS) entry which is preliminary data.</text>
</comment>
<evidence type="ECO:0000313" key="1">
    <source>
        <dbReference type="EMBL" id="GCC48830.1"/>
    </source>
</evidence>
<sequence length="181" mass="19559">NLRAELPLLALELELLAARSAQEIRHRTVVRELRHLCSAAVRTIGPSLDPGLRPGTSALGAAGVRGLRFFEAEFHEASVAKPNQISSATRLRQFDLSNPLRHRAKIAEPHPAGPHADIADVRPCLALRAVGPRREIHLFAGGEFRAGWKVGDALKLRGLLGVPADHKCYAGIGADVLVFAR</sequence>
<keyword evidence="2" id="KW-1185">Reference proteome</keyword>
<name>A0A401U1T0_CHIPU</name>
<feature type="non-terminal residue" evidence="1">
    <location>
        <position position="181"/>
    </location>
</feature>
<dbReference type="Proteomes" id="UP000287033">
    <property type="component" value="Unassembled WGS sequence"/>
</dbReference>
<protein>
    <submittedName>
        <fullName evidence="1">Uncharacterized protein</fullName>
    </submittedName>
</protein>
<organism evidence="1 2">
    <name type="scientific">Chiloscyllium punctatum</name>
    <name type="common">Brownbanded bambooshark</name>
    <name type="synonym">Hemiscyllium punctatum</name>
    <dbReference type="NCBI Taxonomy" id="137246"/>
    <lineage>
        <taxon>Eukaryota</taxon>
        <taxon>Metazoa</taxon>
        <taxon>Chordata</taxon>
        <taxon>Craniata</taxon>
        <taxon>Vertebrata</taxon>
        <taxon>Chondrichthyes</taxon>
        <taxon>Elasmobranchii</taxon>
        <taxon>Galeomorphii</taxon>
        <taxon>Galeoidea</taxon>
        <taxon>Orectolobiformes</taxon>
        <taxon>Hemiscylliidae</taxon>
        <taxon>Chiloscyllium</taxon>
    </lineage>
</organism>